<dbReference type="SUPFAM" id="SSF88874">
    <property type="entry name" value="Receptor-binding domain of short tail fibre protein gp12"/>
    <property type="match status" value="1"/>
</dbReference>
<proteinExistence type="predicted"/>
<dbReference type="InterPro" id="IPR011083">
    <property type="entry name" value="Phage_tail_collar_dom"/>
</dbReference>
<feature type="domain" description="Phage tail collar" evidence="1">
    <location>
        <begin position="92"/>
        <end position="121"/>
    </location>
</feature>
<accession>A0A8S5LTW7</accession>
<dbReference type="InterPro" id="IPR037053">
    <property type="entry name" value="Phage_tail_collar_dom_sf"/>
</dbReference>
<sequence>MKDRQPTQVLANGAIRYGVYNADGTLNHYEYLKREDAPTVEGTPLNKANLLSDTTAAKLWPKASTRPEDPTVNDALGKLSEGTAKVGDIAITSRTDLSDAWLPCDGRTVSQEQYPKLFSVLRSSAAPLPWALKSSNIQPGFVWYLNGEWVGLHDRKFWTSPDLGTWTQQADMPPGLSLVSDVQYANGTYYAVFSGDSTELNGVYTTRSLDTPFALYASGGLPGSAGLKMFITPNVLYIYVVRGEYGAYNNYTGRKVSASYVNQTTKEIVRIPDFISGIVFYAEEKDCFYKLNCSTSGILETSKAKNLINPTWEAVSSVNIKELTPSFNQPSTYTYHALMSAYHCGANIIAFFALVNAAFSGAGTTMYSGYMVYRYSADYGATWENGKVVSYKTDSYSLDNYTNGKYENGLLVLSETASESESADRAEKIIAISVPASGPVYGDVLGSSVDSIALSPDGEAAYISSNGLAYCDYSAAGKEIPTIGTDTRSNAYIKALEE</sequence>
<dbReference type="EMBL" id="BK014734">
    <property type="protein sequence ID" value="DAD73312.1"/>
    <property type="molecule type" value="Genomic_DNA"/>
</dbReference>
<dbReference type="SUPFAM" id="SSF75005">
    <property type="entry name" value="Arabinanase/levansucrase/invertase"/>
    <property type="match status" value="1"/>
</dbReference>
<evidence type="ECO:0000259" key="1">
    <source>
        <dbReference type="Pfam" id="PF07484"/>
    </source>
</evidence>
<organism evidence="2">
    <name type="scientific">Siphoviridae sp. ctOIB27</name>
    <dbReference type="NCBI Taxonomy" id="2826308"/>
    <lineage>
        <taxon>Viruses</taxon>
        <taxon>Duplodnaviria</taxon>
        <taxon>Heunggongvirae</taxon>
        <taxon>Uroviricota</taxon>
        <taxon>Caudoviricetes</taxon>
    </lineage>
</organism>
<name>A0A8S5LTW7_9CAUD</name>
<dbReference type="Pfam" id="PF07484">
    <property type="entry name" value="Collar"/>
    <property type="match status" value="1"/>
</dbReference>
<dbReference type="InterPro" id="IPR023296">
    <property type="entry name" value="Glyco_hydro_beta-prop_sf"/>
</dbReference>
<evidence type="ECO:0000313" key="2">
    <source>
        <dbReference type="EMBL" id="DAD73312.1"/>
    </source>
</evidence>
<dbReference type="Gene3D" id="3.90.1340.10">
    <property type="entry name" value="Phage tail collar domain"/>
    <property type="match status" value="1"/>
</dbReference>
<protein>
    <submittedName>
        <fullName evidence="2">LONG TAIL FIBER PROTEIN P37 PROTEIN, FIBER PROTEIN.2A</fullName>
    </submittedName>
</protein>
<reference evidence="2" key="1">
    <citation type="journal article" date="2021" name="Proc. Natl. Acad. Sci. U.S.A.">
        <title>A Catalog of Tens of Thousands of Viruses from Human Metagenomes Reveals Hidden Associations with Chronic Diseases.</title>
        <authorList>
            <person name="Tisza M.J."/>
            <person name="Buck C.B."/>
        </authorList>
    </citation>
    <scope>NUCLEOTIDE SEQUENCE</scope>
    <source>
        <strain evidence="2">CtOIB27</strain>
    </source>
</reference>